<dbReference type="Proteomes" id="UP000005697">
    <property type="component" value="Unassembled WGS sequence"/>
</dbReference>
<organism evidence="1 2">
    <name type="scientific">Prevotella multiformis DSM 16608</name>
    <dbReference type="NCBI Taxonomy" id="888743"/>
    <lineage>
        <taxon>Bacteria</taxon>
        <taxon>Pseudomonadati</taxon>
        <taxon>Bacteroidota</taxon>
        <taxon>Bacteroidia</taxon>
        <taxon>Bacteroidales</taxon>
        <taxon>Prevotellaceae</taxon>
        <taxon>Prevotella</taxon>
    </lineage>
</organism>
<dbReference type="AlphaFoldDB" id="F0F981"/>
<protein>
    <submittedName>
        <fullName evidence="1">Uncharacterized protein</fullName>
    </submittedName>
</protein>
<name>F0F981_9BACT</name>
<dbReference type="HOGENOM" id="CLU_3314697_0_0_10"/>
<sequence length="39" mass="4276">MLTTAADPAGSLFFPGSFLERRTSRMRERKGGGTVFAKK</sequence>
<proteinExistence type="predicted"/>
<dbReference type="STRING" id="888743.HMPREF9141_2148"/>
<evidence type="ECO:0000313" key="1">
    <source>
        <dbReference type="EMBL" id="EGC19255.1"/>
    </source>
</evidence>
<reference evidence="1 2" key="1">
    <citation type="submission" date="2011-01" db="EMBL/GenBank/DDBJ databases">
        <authorList>
            <person name="Muzny D."/>
            <person name="Qin X."/>
            <person name="Deng J."/>
            <person name="Jiang H."/>
            <person name="Liu Y."/>
            <person name="Qu J."/>
            <person name="Song X.-Z."/>
            <person name="Zhang L."/>
            <person name="Thornton R."/>
            <person name="Coyle M."/>
            <person name="Francisco L."/>
            <person name="Jackson L."/>
            <person name="Javaid M."/>
            <person name="Korchina V."/>
            <person name="Kovar C."/>
            <person name="Mata R."/>
            <person name="Mathew T."/>
            <person name="Ngo R."/>
            <person name="Nguyen L."/>
            <person name="Nguyen N."/>
            <person name="Okwuonu G."/>
            <person name="Ongeri F."/>
            <person name="Pham C."/>
            <person name="Simmons D."/>
            <person name="Wilczek-Boney K."/>
            <person name="Hale W."/>
            <person name="Jakkamsetti A."/>
            <person name="Pham P."/>
            <person name="Ruth R."/>
            <person name="San Lucas F."/>
            <person name="Warren J."/>
            <person name="Zhang J."/>
            <person name="Zhao Z."/>
            <person name="Zhou C."/>
            <person name="Zhu D."/>
            <person name="Lee S."/>
            <person name="Bess C."/>
            <person name="Blankenburg K."/>
            <person name="Forbes L."/>
            <person name="Fu Q."/>
            <person name="Gubbala S."/>
            <person name="Hirani K."/>
            <person name="Jayaseelan J.C."/>
            <person name="Lara F."/>
            <person name="Munidasa M."/>
            <person name="Palculict T."/>
            <person name="Patil S."/>
            <person name="Pu L.-L."/>
            <person name="Saada N."/>
            <person name="Tang L."/>
            <person name="Weissenberger G."/>
            <person name="Zhu Y."/>
            <person name="Hemphill L."/>
            <person name="Shang Y."/>
            <person name="Youmans B."/>
            <person name="Ayvaz T."/>
            <person name="Ross M."/>
            <person name="Santibanez J."/>
            <person name="Aqrawi P."/>
            <person name="Gross S."/>
            <person name="Joshi V."/>
            <person name="Fowler G."/>
            <person name="Nazareth L."/>
            <person name="Reid J."/>
            <person name="Worley K."/>
            <person name="Petrosino J."/>
            <person name="Highlander S."/>
            <person name="Gibbs R."/>
        </authorList>
    </citation>
    <scope>NUCLEOTIDE SEQUENCE [LARGE SCALE GENOMIC DNA]</scope>
    <source>
        <strain evidence="1 2">DSM 16608</strain>
    </source>
</reference>
<dbReference type="EMBL" id="AEWX01000029">
    <property type="protein sequence ID" value="EGC19255.1"/>
    <property type="molecule type" value="Genomic_DNA"/>
</dbReference>
<accession>F0F981</accession>
<keyword evidence="2" id="KW-1185">Reference proteome</keyword>
<comment type="caution">
    <text evidence="1">The sequence shown here is derived from an EMBL/GenBank/DDBJ whole genome shotgun (WGS) entry which is preliminary data.</text>
</comment>
<evidence type="ECO:0000313" key="2">
    <source>
        <dbReference type="Proteomes" id="UP000005697"/>
    </source>
</evidence>
<gene>
    <name evidence="1" type="ORF">HMPREF9141_2148</name>
</gene>